<evidence type="ECO:0000313" key="7">
    <source>
        <dbReference type="EMBL" id="CEO89811.1"/>
    </source>
</evidence>
<dbReference type="EMBL" id="CDRZ01000259">
    <property type="protein sequence ID" value="CEO89811.1"/>
    <property type="molecule type" value="Genomic_DNA"/>
</dbReference>
<dbReference type="Proteomes" id="UP000046155">
    <property type="component" value="Unassembled WGS sequence"/>
</dbReference>
<evidence type="ECO:0000256" key="5">
    <source>
        <dbReference type="ARBA" id="ARBA00023014"/>
    </source>
</evidence>
<reference evidence="8" key="1">
    <citation type="submission" date="2015-01" db="EMBL/GenBank/DDBJ databases">
        <authorList>
            <person name="Manzoor Shahid"/>
            <person name="Zubair Saima"/>
        </authorList>
    </citation>
    <scope>NUCLEOTIDE SEQUENCE [LARGE SCALE GENOMIC DNA]</scope>
    <source>
        <strain evidence="8">Sp3</strain>
    </source>
</reference>
<evidence type="ECO:0000256" key="2">
    <source>
        <dbReference type="ARBA" id="ARBA00022723"/>
    </source>
</evidence>
<dbReference type="GO" id="GO:0046872">
    <property type="term" value="F:metal ion binding"/>
    <property type="evidence" value="ECO:0007669"/>
    <property type="project" value="UniProtKB-KW"/>
</dbReference>
<keyword evidence="5" id="KW-0411">Iron-sulfur</keyword>
<evidence type="ECO:0000256" key="4">
    <source>
        <dbReference type="ARBA" id="ARBA00023004"/>
    </source>
</evidence>
<dbReference type="GO" id="GO:0051539">
    <property type="term" value="F:4 iron, 4 sulfur cluster binding"/>
    <property type="evidence" value="ECO:0007669"/>
    <property type="project" value="UniProtKB-KW"/>
</dbReference>
<organism evidence="7 8">
    <name type="scientific">Syntrophaceticus schinkii</name>
    <dbReference type="NCBI Taxonomy" id="499207"/>
    <lineage>
        <taxon>Bacteria</taxon>
        <taxon>Bacillati</taxon>
        <taxon>Bacillota</taxon>
        <taxon>Clostridia</taxon>
        <taxon>Thermoanaerobacterales</taxon>
        <taxon>Thermoanaerobacterales Family III. Incertae Sedis</taxon>
        <taxon>Syntrophaceticus</taxon>
    </lineage>
</organism>
<dbReference type="SUPFAM" id="SSF51905">
    <property type="entry name" value="FAD/NAD(P)-binding domain"/>
    <property type="match status" value="1"/>
</dbReference>
<feature type="domain" description="FAD/NAD(P)-binding" evidence="6">
    <location>
        <begin position="5"/>
        <end position="333"/>
    </location>
</feature>
<dbReference type="InterPro" id="IPR023753">
    <property type="entry name" value="FAD/NAD-binding_dom"/>
</dbReference>
<evidence type="ECO:0000256" key="3">
    <source>
        <dbReference type="ARBA" id="ARBA00023002"/>
    </source>
</evidence>
<accession>A0A0B7MPA8</accession>
<dbReference type="GO" id="GO:0016491">
    <property type="term" value="F:oxidoreductase activity"/>
    <property type="evidence" value="ECO:0007669"/>
    <property type="project" value="UniProtKB-KW"/>
</dbReference>
<dbReference type="InterPro" id="IPR036188">
    <property type="entry name" value="FAD/NAD-bd_sf"/>
</dbReference>
<evidence type="ECO:0000256" key="1">
    <source>
        <dbReference type="ARBA" id="ARBA00022485"/>
    </source>
</evidence>
<evidence type="ECO:0000259" key="6">
    <source>
        <dbReference type="Pfam" id="PF07992"/>
    </source>
</evidence>
<name>A0A0B7MPA8_9FIRM</name>
<keyword evidence="3" id="KW-0560">Oxidoreductase</keyword>
<proteinExistence type="predicted"/>
<dbReference type="OrthoDB" id="9758544at2"/>
<dbReference type="InterPro" id="IPR039650">
    <property type="entry name" value="HdrA-like"/>
</dbReference>
<dbReference type="RefSeq" id="WP_044665683.1">
    <property type="nucleotide sequence ID" value="NZ_CDRZ01000259.1"/>
</dbReference>
<dbReference type="AlphaFoldDB" id="A0A0B7MPA8"/>
<gene>
    <name evidence="7" type="ORF">SSCH_600031</name>
</gene>
<dbReference type="PANTHER" id="PTHR43498:SF1">
    <property type="entry name" value="COB--COM HETERODISULFIDE REDUCTASE IRON-SULFUR SUBUNIT A"/>
    <property type="match status" value="1"/>
</dbReference>
<evidence type="ECO:0000313" key="8">
    <source>
        <dbReference type="Proteomes" id="UP000046155"/>
    </source>
</evidence>
<keyword evidence="2" id="KW-0479">Metal-binding</keyword>
<keyword evidence="4" id="KW-0408">Iron</keyword>
<dbReference type="Pfam" id="PF07992">
    <property type="entry name" value="Pyr_redox_2"/>
    <property type="match status" value="1"/>
</dbReference>
<keyword evidence="1" id="KW-0004">4Fe-4S</keyword>
<dbReference type="PANTHER" id="PTHR43498">
    <property type="entry name" value="FERREDOXIN:COB-COM HETERODISULFIDE REDUCTASE SUBUNIT A"/>
    <property type="match status" value="1"/>
</dbReference>
<dbReference type="Gene3D" id="3.50.50.60">
    <property type="entry name" value="FAD/NAD(P)-binding domain"/>
    <property type="match status" value="2"/>
</dbReference>
<keyword evidence="8" id="KW-1185">Reference proteome</keyword>
<protein>
    <submittedName>
        <fullName evidence="7">Putative fusion protein, heterodisulfide reductase (HdrA) / ferredoxin (Iron-sulfur-binding protein)</fullName>
    </submittedName>
</protein>
<dbReference type="PRINTS" id="PR00469">
    <property type="entry name" value="PNDRDTASEII"/>
</dbReference>
<sequence length="344" mass="37329">MEKNKVLVIGGGTAGMTSALEMAERGIEVVLVEKDSDIGGRAATYCCKATDECNRCAACLVLQQRDQVIQEPKIQVYTNASVTEIGKNGKGFKAKVVSGKKTHSIEAQAVIIATGFDPYDLSKRNEFAYGQEKNVITGQELEEAIKEKGSINAAYGDDIKKIGFIQCVGSRDLSIGNGYCSRVCCMYAAKLAKIIRKDLPDAEIDIFYMDFQSFGKGFSVFKETLQETDKVKLIRAIPSKIYGFPYDRLTVRYTDSCEGKQGEDKYDLIVLSLAITPTKGSQDIADQLGIDLDPYGFMAGGESSVKTGQNGVFLAGVCQGPKDIPQTVGHAKAAAGEAYQYLCR</sequence>
<dbReference type="PRINTS" id="PR00368">
    <property type="entry name" value="FADPNR"/>
</dbReference>